<evidence type="ECO:0000259" key="13">
    <source>
        <dbReference type="PROSITE" id="PS50011"/>
    </source>
</evidence>
<feature type="region of interest" description="Disordered" evidence="11">
    <location>
        <begin position="264"/>
        <end position="287"/>
    </location>
</feature>
<keyword evidence="15" id="KW-1185">Reference proteome</keyword>
<dbReference type="Pfam" id="PF13855">
    <property type="entry name" value="LRR_8"/>
    <property type="match status" value="1"/>
</dbReference>
<evidence type="ECO:0000256" key="11">
    <source>
        <dbReference type="SAM" id="MobiDB-lite"/>
    </source>
</evidence>
<keyword evidence="7" id="KW-0067">ATP-binding</keyword>
<dbReference type="Pfam" id="PF08263">
    <property type="entry name" value="LRRNT_2"/>
    <property type="match status" value="1"/>
</dbReference>
<keyword evidence="5" id="KW-0677">Repeat</keyword>
<accession>A0A6A3CLT1</accession>
<keyword evidence="2" id="KW-0433">Leucine-rich repeat</keyword>
<protein>
    <submittedName>
        <fullName evidence="14">Pollen receptor-like kinase 1</fullName>
    </submittedName>
</protein>
<feature type="region of interest" description="Disordered" evidence="11">
    <location>
        <begin position="317"/>
        <end position="350"/>
    </location>
</feature>
<dbReference type="Proteomes" id="UP000436088">
    <property type="component" value="Unassembled WGS sequence"/>
</dbReference>
<evidence type="ECO:0000256" key="7">
    <source>
        <dbReference type="ARBA" id="ARBA00022840"/>
    </source>
</evidence>
<comment type="subcellular location">
    <subcellularLocation>
        <location evidence="1">Membrane</location>
    </subcellularLocation>
</comment>
<keyword evidence="6" id="KW-0547">Nucleotide-binding</keyword>
<keyword evidence="10" id="KW-0325">Glycoprotein</keyword>
<dbReference type="EMBL" id="VEPZ02000215">
    <property type="protein sequence ID" value="KAE8729806.1"/>
    <property type="molecule type" value="Genomic_DNA"/>
</dbReference>
<feature type="compositionally biased region" description="Basic and acidic residues" evidence="11">
    <location>
        <begin position="329"/>
        <end position="350"/>
    </location>
</feature>
<evidence type="ECO:0000256" key="10">
    <source>
        <dbReference type="ARBA" id="ARBA00023180"/>
    </source>
</evidence>
<dbReference type="InterPro" id="IPR000719">
    <property type="entry name" value="Prot_kinase_dom"/>
</dbReference>
<dbReference type="SUPFAM" id="SSF52058">
    <property type="entry name" value="L domain-like"/>
    <property type="match status" value="1"/>
</dbReference>
<dbReference type="Pfam" id="PF00560">
    <property type="entry name" value="LRR_1"/>
    <property type="match status" value="1"/>
</dbReference>
<name>A0A6A3CLT1_HIBSY</name>
<evidence type="ECO:0000256" key="12">
    <source>
        <dbReference type="SAM" id="Phobius"/>
    </source>
</evidence>
<dbReference type="GO" id="GO:0005524">
    <property type="term" value="F:ATP binding"/>
    <property type="evidence" value="ECO:0007669"/>
    <property type="project" value="UniProtKB-KW"/>
</dbReference>
<dbReference type="PANTHER" id="PTHR48007">
    <property type="entry name" value="LEUCINE-RICH REPEAT RECEPTOR-LIKE PROTEIN KINASE PXC1"/>
    <property type="match status" value="1"/>
</dbReference>
<proteinExistence type="predicted"/>
<evidence type="ECO:0000256" key="8">
    <source>
        <dbReference type="ARBA" id="ARBA00022989"/>
    </source>
</evidence>
<dbReference type="GO" id="GO:0016020">
    <property type="term" value="C:membrane"/>
    <property type="evidence" value="ECO:0007669"/>
    <property type="project" value="UniProtKB-SubCell"/>
</dbReference>
<keyword evidence="3 12" id="KW-0812">Transmembrane</keyword>
<keyword evidence="4" id="KW-0732">Signal</keyword>
<keyword evidence="9 12" id="KW-0472">Membrane</keyword>
<dbReference type="PROSITE" id="PS50011">
    <property type="entry name" value="PROTEIN_KINASE_DOM"/>
    <property type="match status" value="1"/>
</dbReference>
<evidence type="ECO:0000256" key="6">
    <source>
        <dbReference type="ARBA" id="ARBA00022741"/>
    </source>
</evidence>
<dbReference type="Gene3D" id="1.10.510.10">
    <property type="entry name" value="Transferase(Phosphotransferase) domain 1"/>
    <property type="match status" value="1"/>
</dbReference>
<gene>
    <name evidence="14" type="ORF">F3Y22_tig00003194pilonHSYRG00020</name>
</gene>
<feature type="transmembrane region" description="Helical" evidence="12">
    <location>
        <begin position="291"/>
        <end position="310"/>
    </location>
</feature>
<comment type="caution">
    <text evidence="14">The sequence shown here is derived from an EMBL/GenBank/DDBJ whole genome shotgun (WGS) entry which is preliminary data.</text>
</comment>
<dbReference type="InterPro" id="IPR001611">
    <property type="entry name" value="Leu-rich_rpt"/>
</dbReference>
<dbReference type="AlphaFoldDB" id="A0A6A3CLT1"/>
<reference evidence="14" key="1">
    <citation type="submission" date="2019-09" db="EMBL/GenBank/DDBJ databases">
        <title>Draft genome information of white flower Hibiscus syriacus.</title>
        <authorList>
            <person name="Kim Y.-M."/>
        </authorList>
    </citation>
    <scope>NUCLEOTIDE SEQUENCE [LARGE SCALE GENOMIC DNA]</scope>
    <source>
        <strain evidence="14">YM2019G1</strain>
    </source>
</reference>
<dbReference type="SUPFAM" id="SSF56112">
    <property type="entry name" value="Protein kinase-like (PK-like)"/>
    <property type="match status" value="1"/>
</dbReference>
<evidence type="ECO:0000256" key="2">
    <source>
        <dbReference type="ARBA" id="ARBA00022614"/>
    </source>
</evidence>
<organism evidence="14 15">
    <name type="scientific">Hibiscus syriacus</name>
    <name type="common">Rose of Sharon</name>
    <dbReference type="NCBI Taxonomy" id="106335"/>
    <lineage>
        <taxon>Eukaryota</taxon>
        <taxon>Viridiplantae</taxon>
        <taxon>Streptophyta</taxon>
        <taxon>Embryophyta</taxon>
        <taxon>Tracheophyta</taxon>
        <taxon>Spermatophyta</taxon>
        <taxon>Magnoliopsida</taxon>
        <taxon>eudicotyledons</taxon>
        <taxon>Gunneridae</taxon>
        <taxon>Pentapetalae</taxon>
        <taxon>rosids</taxon>
        <taxon>malvids</taxon>
        <taxon>Malvales</taxon>
        <taxon>Malvaceae</taxon>
        <taxon>Malvoideae</taxon>
        <taxon>Hibiscus</taxon>
    </lineage>
</organism>
<evidence type="ECO:0000256" key="1">
    <source>
        <dbReference type="ARBA" id="ARBA00004370"/>
    </source>
</evidence>
<dbReference type="InterPro" id="IPR046959">
    <property type="entry name" value="PRK1-6/SRF4-like"/>
</dbReference>
<evidence type="ECO:0000256" key="3">
    <source>
        <dbReference type="ARBA" id="ARBA00022692"/>
    </source>
</evidence>
<feature type="compositionally biased region" description="Low complexity" evidence="11">
    <location>
        <begin position="271"/>
        <end position="286"/>
    </location>
</feature>
<dbReference type="FunFam" id="3.80.10.10:FF:000400">
    <property type="entry name" value="Nuclear pore complex protein NUP107"/>
    <property type="match status" value="1"/>
</dbReference>
<evidence type="ECO:0000256" key="4">
    <source>
        <dbReference type="ARBA" id="ARBA00022729"/>
    </source>
</evidence>
<evidence type="ECO:0000256" key="5">
    <source>
        <dbReference type="ARBA" id="ARBA00022737"/>
    </source>
</evidence>
<dbReference type="InterPro" id="IPR013210">
    <property type="entry name" value="LRR_N_plant-typ"/>
</dbReference>
<sequence length="651" mass="71111">MTVFHNSRASISIFLIFSTPIAAPLVKGAHVRACSPIVIDAMPMAMPFHLPLLLSCLSIFHSHAYAYASPDSQALVKFKSSLLNANALQSWDNNHYPPCTGWVGVLCNKGAVWGLKLENMGLSGTIDVDSLKTLPDFTTISVMNNSFSGPIPQLNKLPELRSAYLSNNKFSGEIPPDTFDDLNQMKKLHLSQNQFTGAIPASLATLPKLTELKLDRNHFSGNIPDFKNHLQTLDLSSNQLEGPIPASISNKGVCGGPLNACESAPAASNDGSSTSTSTSSGSSTSSKNPPIWLTVIVAGVLIVVGIFAMIMMKRSREQPSPVEAPPANERAKGYNKEVGPRGDSRNGKKAPEATVKLTFVRDDRDKFDLPDLLKASAEVLGSGSFGSSFKAALSVGPVVVVKRYKLMNNAGKEEFLEHMRRIGRLMHVNLLPLVAYYYRKEEKLLVSDFVKNRSLALHLHGQTSLGQPALDWTTRLKIVKGVAKGLAYLHKELPSLVVPHGHLKSSNVLLNESFDPLLTDYGLIPIVNQESAKKLMVAYKSPEYVQQGKISRKSDVWALGILILEILTGVFPANLKGDEQEDMANWVKTVVGNQETEVFDEQMGTIEDRDAELMQELLKIGLSCCQEDVGKRLDFKDAVARIEQLKPKNGT</sequence>
<evidence type="ECO:0000313" key="14">
    <source>
        <dbReference type="EMBL" id="KAE8729806.1"/>
    </source>
</evidence>
<dbReference type="Gene3D" id="3.30.200.20">
    <property type="entry name" value="Phosphorylase Kinase, domain 1"/>
    <property type="match status" value="1"/>
</dbReference>
<dbReference type="GO" id="GO:0004672">
    <property type="term" value="F:protein kinase activity"/>
    <property type="evidence" value="ECO:0007669"/>
    <property type="project" value="InterPro"/>
</dbReference>
<dbReference type="FunFam" id="3.30.200.20:FF:000307">
    <property type="entry name" value="pollen receptor-like kinase 1"/>
    <property type="match status" value="1"/>
</dbReference>
<evidence type="ECO:0000313" key="15">
    <source>
        <dbReference type="Proteomes" id="UP000436088"/>
    </source>
</evidence>
<dbReference type="InterPro" id="IPR032675">
    <property type="entry name" value="LRR_dom_sf"/>
</dbReference>
<dbReference type="Pfam" id="PF00069">
    <property type="entry name" value="Pkinase"/>
    <property type="match status" value="1"/>
</dbReference>
<dbReference type="PANTHER" id="PTHR48007:SF64">
    <property type="entry name" value="POLLEN RECEPTOR-LIKE KINASE 1"/>
    <property type="match status" value="1"/>
</dbReference>
<feature type="domain" description="Protein kinase" evidence="13">
    <location>
        <begin position="374"/>
        <end position="645"/>
    </location>
</feature>
<dbReference type="InterPro" id="IPR011009">
    <property type="entry name" value="Kinase-like_dom_sf"/>
</dbReference>
<keyword evidence="8 12" id="KW-1133">Transmembrane helix</keyword>
<dbReference type="Gene3D" id="3.80.10.10">
    <property type="entry name" value="Ribonuclease Inhibitor"/>
    <property type="match status" value="2"/>
</dbReference>
<evidence type="ECO:0000256" key="9">
    <source>
        <dbReference type="ARBA" id="ARBA00023136"/>
    </source>
</evidence>